<gene>
    <name evidence="1" type="ORF">EVA_05704</name>
</gene>
<dbReference type="EMBL" id="AMCI01001233">
    <property type="protein sequence ID" value="EJX06190.1"/>
    <property type="molecule type" value="Genomic_DNA"/>
</dbReference>
<accession>J9GZ62</accession>
<reference evidence="1" key="1">
    <citation type="journal article" date="2012" name="PLoS ONE">
        <title>Gene sets for utilization of primary and secondary nutrition supplies in the distal gut of endangered iberian lynx.</title>
        <authorList>
            <person name="Alcaide M."/>
            <person name="Messina E."/>
            <person name="Richter M."/>
            <person name="Bargiela R."/>
            <person name="Peplies J."/>
            <person name="Huws S.A."/>
            <person name="Newbold C.J."/>
            <person name="Golyshin P.N."/>
            <person name="Simon M.A."/>
            <person name="Lopez G."/>
            <person name="Yakimov M.M."/>
            <person name="Ferrer M."/>
        </authorList>
    </citation>
    <scope>NUCLEOTIDE SEQUENCE</scope>
</reference>
<name>J9GZ62_9ZZZZ</name>
<protein>
    <submittedName>
        <fullName evidence="1">Uncharacterized protein</fullName>
    </submittedName>
</protein>
<proteinExistence type="predicted"/>
<evidence type="ECO:0000313" key="1">
    <source>
        <dbReference type="EMBL" id="EJX06190.1"/>
    </source>
</evidence>
<comment type="caution">
    <text evidence="1">The sequence shown here is derived from an EMBL/GenBank/DDBJ whole genome shotgun (WGS) entry which is preliminary data.</text>
</comment>
<sequence length="86" mass="10449">MATNILYQKGEVKFFTYRFSKFYNHYNFRNLQLKFCRAVGLESKTYSKKIIGYYLKICNVSFTFTFHPLIIRVKEVKASQMFFCLW</sequence>
<organism evidence="1">
    <name type="scientific">gut metagenome</name>
    <dbReference type="NCBI Taxonomy" id="749906"/>
    <lineage>
        <taxon>unclassified sequences</taxon>
        <taxon>metagenomes</taxon>
        <taxon>organismal metagenomes</taxon>
    </lineage>
</organism>
<dbReference type="AlphaFoldDB" id="J9GZ62"/>